<protein>
    <submittedName>
        <fullName evidence="2">Uncharacterized protein</fullName>
    </submittedName>
</protein>
<dbReference type="AlphaFoldDB" id="A0A6C2U3R2"/>
<evidence type="ECO:0000313" key="2">
    <source>
        <dbReference type="EMBL" id="VGO14006.1"/>
    </source>
</evidence>
<gene>
    <name evidence="2" type="ORF">PDESU_02563</name>
</gene>
<keyword evidence="1" id="KW-0732">Signal</keyword>
<dbReference type="EMBL" id="CAAHFG010000001">
    <property type="protein sequence ID" value="VGO14006.1"/>
    <property type="molecule type" value="Genomic_DNA"/>
</dbReference>
<accession>A0A6C2U3R2</accession>
<feature type="signal peptide" evidence="1">
    <location>
        <begin position="1"/>
        <end position="22"/>
    </location>
</feature>
<evidence type="ECO:0000313" key="3">
    <source>
        <dbReference type="Proteomes" id="UP000366872"/>
    </source>
</evidence>
<dbReference type="Proteomes" id="UP000366872">
    <property type="component" value="Unassembled WGS sequence"/>
</dbReference>
<organism evidence="2 3">
    <name type="scientific">Pontiella desulfatans</name>
    <dbReference type="NCBI Taxonomy" id="2750659"/>
    <lineage>
        <taxon>Bacteria</taxon>
        <taxon>Pseudomonadati</taxon>
        <taxon>Kiritimatiellota</taxon>
        <taxon>Kiritimatiellia</taxon>
        <taxon>Kiritimatiellales</taxon>
        <taxon>Pontiellaceae</taxon>
        <taxon>Pontiella</taxon>
    </lineage>
</organism>
<dbReference type="RefSeq" id="WP_136079535.1">
    <property type="nucleotide sequence ID" value="NZ_CAAHFG010000001.1"/>
</dbReference>
<sequence length="627" mass="65521">MRKRTLFSIIPTLALAAGSASAQSSNIFAEGFNSGFSSPYSATWGTPVFGDTNPGIITDGSIAGIEGDGFAAANVNQSATNGTVVIIGSMDVDTGYAIQQAGEVITFTGDFGWRYGNATTASDLSIHNGQSGFNIGAKTGVTDAPITFNYGAQAAGTLNAVTFSYTTVEDDVGETVTLRVRHADANAVANLTQLLTDNWLVDVGVPEPEPGPTNATLVVGVRADGLSYYYNPQNGASAYVNNGAIVEEDNTKVGDVIGALGYGGSFYSFGQVTSSTNTAVLGEYRVNHIPLTNVYHTVDGNIGGSDFTRNILTNAADADLIDFAHDGADFWFLADDGGVYQNSSTNAAFTFSNTVAGVYHSLSFQESKLVAGVTTDSGLSRVVTYDSGAFSTLWSQGGGAVSNGITQVAGDMSGFVFVSRTDGLVYEVSSGQDYFGNSGQWGGSPTDSALGLVAEVNSYLQINTSGAVYLRDVAKENAIAQLATLNGSGFVGLAVVDVAVLQAGYAEWSVGYGLVGGADDDDDGDELSNIYEYGLGGNPTNAADQGTLPTLSVSNGVARYTHVQLTDPNADIIYTVEQTPDLVNTEWTNANWSAVTTNITIDVNFDAVEYEVSGQDELFFRFKINQL</sequence>
<reference evidence="2 3" key="1">
    <citation type="submission" date="2019-04" db="EMBL/GenBank/DDBJ databases">
        <authorList>
            <person name="Van Vliet M D."/>
        </authorList>
    </citation>
    <scope>NUCLEOTIDE SEQUENCE [LARGE SCALE GENOMIC DNA]</scope>
    <source>
        <strain evidence="2 3">F1</strain>
    </source>
</reference>
<proteinExistence type="predicted"/>
<keyword evidence="3" id="KW-1185">Reference proteome</keyword>
<evidence type="ECO:0000256" key="1">
    <source>
        <dbReference type="SAM" id="SignalP"/>
    </source>
</evidence>
<name>A0A6C2U3R2_PONDE</name>
<feature type="chain" id="PRO_5025682396" evidence="1">
    <location>
        <begin position="23"/>
        <end position="627"/>
    </location>
</feature>